<dbReference type="PIRSF" id="PIRSF002744">
    <property type="entry name" value="Pur-cyt_permease"/>
    <property type="match status" value="1"/>
</dbReference>
<evidence type="ECO:0000313" key="10">
    <source>
        <dbReference type="EMBL" id="KAK4225018.1"/>
    </source>
</evidence>
<keyword evidence="3 7" id="KW-0813">Transport</keyword>
<dbReference type="InterPro" id="IPR026030">
    <property type="entry name" value="Pur-cyt_permease_Fcy2/21/22"/>
</dbReference>
<name>A0AAN7GV45_9PEZI</name>
<keyword evidence="5 9" id="KW-1133">Transmembrane helix</keyword>
<keyword evidence="4 9" id="KW-0812">Transmembrane</keyword>
<dbReference type="GO" id="GO:0005886">
    <property type="term" value="C:plasma membrane"/>
    <property type="evidence" value="ECO:0007669"/>
    <property type="project" value="TreeGrafter"/>
</dbReference>
<feature type="transmembrane region" description="Helical" evidence="9">
    <location>
        <begin position="440"/>
        <end position="463"/>
    </location>
</feature>
<comment type="similarity">
    <text evidence="2 7">Belongs to the purine-cytosine permease (2.A.39) family.</text>
</comment>
<dbReference type="AlphaFoldDB" id="A0AAN7GV45"/>
<evidence type="ECO:0000256" key="8">
    <source>
        <dbReference type="SAM" id="MobiDB-lite"/>
    </source>
</evidence>
<keyword evidence="6 7" id="KW-0472">Membrane</keyword>
<feature type="transmembrane region" description="Helical" evidence="9">
    <location>
        <begin position="332"/>
        <end position="357"/>
    </location>
</feature>
<evidence type="ECO:0000256" key="3">
    <source>
        <dbReference type="ARBA" id="ARBA00022448"/>
    </source>
</evidence>
<feature type="transmembrane region" description="Helical" evidence="9">
    <location>
        <begin position="137"/>
        <end position="162"/>
    </location>
</feature>
<evidence type="ECO:0000256" key="5">
    <source>
        <dbReference type="ARBA" id="ARBA00022989"/>
    </source>
</evidence>
<evidence type="ECO:0000313" key="11">
    <source>
        <dbReference type="Proteomes" id="UP001301958"/>
    </source>
</evidence>
<dbReference type="GO" id="GO:0022857">
    <property type="term" value="F:transmembrane transporter activity"/>
    <property type="evidence" value="ECO:0007669"/>
    <property type="project" value="InterPro"/>
</dbReference>
<accession>A0AAN7GV45</accession>
<dbReference type="PANTHER" id="PTHR31806:SF5">
    <property type="entry name" value="PURINE-CYTOSINE PERMEASE FCY21"/>
    <property type="match status" value="1"/>
</dbReference>
<evidence type="ECO:0000256" key="6">
    <source>
        <dbReference type="ARBA" id="ARBA00023136"/>
    </source>
</evidence>
<evidence type="ECO:0000256" key="9">
    <source>
        <dbReference type="SAM" id="Phobius"/>
    </source>
</evidence>
<reference evidence="10" key="1">
    <citation type="journal article" date="2023" name="Mol. Phylogenet. Evol.">
        <title>Genome-scale phylogeny and comparative genomics of the fungal order Sordariales.</title>
        <authorList>
            <person name="Hensen N."/>
            <person name="Bonometti L."/>
            <person name="Westerberg I."/>
            <person name="Brannstrom I.O."/>
            <person name="Guillou S."/>
            <person name="Cros-Aarteil S."/>
            <person name="Calhoun S."/>
            <person name="Haridas S."/>
            <person name="Kuo A."/>
            <person name="Mondo S."/>
            <person name="Pangilinan J."/>
            <person name="Riley R."/>
            <person name="LaButti K."/>
            <person name="Andreopoulos B."/>
            <person name="Lipzen A."/>
            <person name="Chen C."/>
            <person name="Yan M."/>
            <person name="Daum C."/>
            <person name="Ng V."/>
            <person name="Clum A."/>
            <person name="Steindorff A."/>
            <person name="Ohm R.A."/>
            <person name="Martin F."/>
            <person name="Silar P."/>
            <person name="Natvig D.O."/>
            <person name="Lalanne C."/>
            <person name="Gautier V."/>
            <person name="Ament-Velasquez S.L."/>
            <person name="Kruys A."/>
            <person name="Hutchinson M.I."/>
            <person name="Powell A.J."/>
            <person name="Barry K."/>
            <person name="Miller A.N."/>
            <person name="Grigoriev I.V."/>
            <person name="Debuchy R."/>
            <person name="Gladieux P."/>
            <person name="Hiltunen Thoren M."/>
            <person name="Johannesson H."/>
        </authorList>
    </citation>
    <scope>NUCLEOTIDE SEQUENCE</scope>
    <source>
        <strain evidence="10">CBS 990.96</strain>
    </source>
</reference>
<dbReference type="EMBL" id="MU865377">
    <property type="protein sequence ID" value="KAK4225018.1"/>
    <property type="molecule type" value="Genomic_DNA"/>
</dbReference>
<keyword evidence="11" id="KW-1185">Reference proteome</keyword>
<reference evidence="10" key="2">
    <citation type="submission" date="2023-05" db="EMBL/GenBank/DDBJ databases">
        <authorList>
            <consortium name="Lawrence Berkeley National Laboratory"/>
            <person name="Steindorff A."/>
            <person name="Hensen N."/>
            <person name="Bonometti L."/>
            <person name="Westerberg I."/>
            <person name="Brannstrom I.O."/>
            <person name="Guillou S."/>
            <person name="Cros-Aarteil S."/>
            <person name="Calhoun S."/>
            <person name="Haridas S."/>
            <person name="Kuo A."/>
            <person name="Mondo S."/>
            <person name="Pangilinan J."/>
            <person name="Riley R."/>
            <person name="Labutti K."/>
            <person name="Andreopoulos B."/>
            <person name="Lipzen A."/>
            <person name="Chen C."/>
            <person name="Yanf M."/>
            <person name="Daum C."/>
            <person name="Ng V."/>
            <person name="Clum A."/>
            <person name="Ohm R."/>
            <person name="Martin F."/>
            <person name="Silar P."/>
            <person name="Natvig D."/>
            <person name="Lalanne C."/>
            <person name="Gautier V."/>
            <person name="Ament-Velasquez S.L."/>
            <person name="Kruys A."/>
            <person name="Hutchinson M.I."/>
            <person name="Powell A.J."/>
            <person name="Barry K."/>
            <person name="Miller A.N."/>
            <person name="Grigoriev I.V."/>
            <person name="Debuchy R."/>
            <person name="Gladieux P."/>
            <person name="Thoren M.H."/>
            <person name="Johannesson H."/>
        </authorList>
    </citation>
    <scope>NUCLEOTIDE SEQUENCE</scope>
    <source>
        <strain evidence="10">CBS 990.96</strain>
    </source>
</reference>
<protein>
    <submittedName>
        <fullName evidence="10">Purine-cytosine permease</fullName>
    </submittedName>
</protein>
<feature type="transmembrane region" description="Helical" evidence="9">
    <location>
        <begin position="99"/>
        <end position="117"/>
    </location>
</feature>
<evidence type="ECO:0000256" key="2">
    <source>
        <dbReference type="ARBA" id="ARBA00008974"/>
    </source>
</evidence>
<sequence length="501" mass="54641">MEEKPPYNLGTTNNAGADDSSAPTTTTSTQWTRFRDALDKLASYGRVELRGVSPIPLKERTFVKTTNIFTLWWSMNANILPITFGMLGPQFGLSLRDSALIILFFTLLTTTLPAYLATLGPKLGMRQMVQARYSYGYYLVSIPVFLNIATMTGFCVIIMVIGGQCLSAVADGNLSVSVGIVIMSVLTLIISFCGFNVLHTYERYAWIPACIAIIVAVGCGGKELTRQTVPEIQPPPVSAVMSFAMIIASYMIPWACLASDFTTYLSPEISSVKIFTYSYFGLATPTITLMVLGAAIQSAIPNNPHWQAKFEESLAGGVLDAMLSPAQGFGKFLVVLLSFTLLGNVAATSYSITLNFQMLVPVLLKVPRYLFSIVLIAIIIPVSIAAAGDFFVNMENFLALIGYWSSAFLGVLVTEHLVFRKMDCRNYDAEAWNDASLLPWGVAALGASVLCFGLVIPSMSQVWFTGPIARTTGDIGFELAFVVAAGLYLPCRWLERKWCGR</sequence>
<feature type="transmembrane region" description="Helical" evidence="9">
    <location>
        <begin position="397"/>
        <end position="419"/>
    </location>
</feature>
<feature type="transmembrane region" description="Helical" evidence="9">
    <location>
        <begin position="279"/>
        <end position="300"/>
    </location>
</feature>
<evidence type="ECO:0000256" key="4">
    <source>
        <dbReference type="ARBA" id="ARBA00022692"/>
    </source>
</evidence>
<feature type="transmembrane region" description="Helical" evidence="9">
    <location>
        <begin position="205"/>
        <end position="225"/>
    </location>
</feature>
<dbReference type="Proteomes" id="UP001301958">
    <property type="component" value="Unassembled WGS sequence"/>
</dbReference>
<proteinExistence type="inferred from homology"/>
<dbReference type="Pfam" id="PF02133">
    <property type="entry name" value="Transp_cyt_pur"/>
    <property type="match status" value="1"/>
</dbReference>
<comment type="caution">
    <text evidence="10">The sequence shown here is derived from an EMBL/GenBank/DDBJ whole genome shotgun (WGS) entry which is preliminary data.</text>
</comment>
<feature type="transmembrane region" description="Helical" evidence="9">
    <location>
        <begin position="174"/>
        <end position="198"/>
    </location>
</feature>
<gene>
    <name evidence="10" type="ORF">QBC38DRAFT_511347</name>
</gene>
<feature type="region of interest" description="Disordered" evidence="8">
    <location>
        <begin position="1"/>
        <end position="28"/>
    </location>
</feature>
<organism evidence="10 11">
    <name type="scientific">Podospora fimiseda</name>
    <dbReference type="NCBI Taxonomy" id="252190"/>
    <lineage>
        <taxon>Eukaryota</taxon>
        <taxon>Fungi</taxon>
        <taxon>Dikarya</taxon>
        <taxon>Ascomycota</taxon>
        <taxon>Pezizomycotina</taxon>
        <taxon>Sordariomycetes</taxon>
        <taxon>Sordariomycetidae</taxon>
        <taxon>Sordariales</taxon>
        <taxon>Podosporaceae</taxon>
        <taxon>Podospora</taxon>
    </lineage>
</organism>
<dbReference type="Gene3D" id="1.10.4160.10">
    <property type="entry name" value="Hydantoin permease"/>
    <property type="match status" value="1"/>
</dbReference>
<feature type="transmembrane region" description="Helical" evidence="9">
    <location>
        <begin position="475"/>
        <end position="494"/>
    </location>
</feature>
<feature type="transmembrane region" description="Helical" evidence="9">
    <location>
        <begin position="68"/>
        <end position="87"/>
    </location>
</feature>
<feature type="transmembrane region" description="Helical" evidence="9">
    <location>
        <begin position="369"/>
        <end position="391"/>
    </location>
</feature>
<dbReference type="InterPro" id="IPR001248">
    <property type="entry name" value="Pur-cyt_permease"/>
</dbReference>
<dbReference type="PANTHER" id="PTHR31806">
    <property type="entry name" value="PURINE-CYTOSINE PERMEASE FCY2-RELATED"/>
    <property type="match status" value="1"/>
</dbReference>
<feature type="transmembrane region" description="Helical" evidence="9">
    <location>
        <begin position="237"/>
        <end position="258"/>
    </location>
</feature>
<evidence type="ECO:0000256" key="1">
    <source>
        <dbReference type="ARBA" id="ARBA00004141"/>
    </source>
</evidence>
<evidence type="ECO:0000256" key="7">
    <source>
        <dbReference type="PIRNR" id="PIRNR002744"/>
    </source>
</evidence>
<comment type="subcellular location">
    <subcellularLocation>
        <location evidence="1">Membrane</location>
        <topology evidence="1">Multi-pass membrane protein</topology>
    </subcellularLocation>
</comment>